<name>A0A7R9D2P7_TIMPO</name>
<organism evidence="1">
    <name type="scientific">Timema poppense</name>
    <name type="common">Walking stick</name>
    <dbReference type="NCBI Taxonomy" id="170557"/>
    <lineage>
        <taxon>Eukaryota</taxon>
        <taxon>Metazoa</taxon>
        <taxon>Ecdysozoa</taxon>
        <taxon>Arthropoda</taxon>
        <taxon>Hexapoda</taxon>
        <taxon>Insecta</taxon>
        <taxon>Pterygota</taxon>
        <taxon>Neoptera</taxon>
        <taxon>Polyneoptera</taxon>
        <taxon>Phasmatodea</taxon>
        <taxon>Timematodea</taxon>
        <taxon>Timematoidea</taxon>
        <taxon>Timematidae</taxon>
        <taxon>Timema</taxon>
    </lineage>
</organism>
<gene>
    <name evidence="1" type="ORF">TPSB3V08_LOCUS5648</name>
</gene>
<sequence length="312" mass="33984">MAGVVGEGVVGEDISYLGKGVRRGWEAVVGGNQHPIREQEGHVTKSGQSEETANIPWTKLNNPILKGFLTEYTNKQIPNESTSRKNYLHPQCLTTIEKMKEDIGDSYFWASVDETTDRCGRYIANIVVGKLDSTGPSSPRLIASRVLEVANSSTIIARVIQTSDEEDAVSIRETKVATSSSSVVSDLAYVKSYFGNLPGVIVSLEARDLPLIESVKIMNTIQEGVKQTLGPVASSVATKLEQVLQRNPGWITMVAGVVTTSKAIPSVSISPNMEHQAVALDTVNPNWIEKKAKNTYVSEIPAERITLHFVVF</sequence>
<protein>
    <submittedName>
        <fullName evidence="1">Uncharacterized protein</fullName>
    </submittedName>
</protein>
<dbReference type="AlphaFoldDB" id="A0A7R9D2P7"/>
<proteinExistence type="predicted"/>
<evidence type="ECO:0000313" key="1">
    <source>
        <dbReference type="EMBL" id="CAD7406923.1"/>
    </source>
</evidence>
<dbReference type="EMBL" id="OD003051">
    <property type="protein sequence ID" value="CAD7406923.1"/>
    <property type="molecule type" value="Genomic_DNA"/>
</dbReference>
<accession>A0A7R9D2P7</accession>
<reference evidence="1" key="1">
    <citation type="submission" date="2020-11" db="EMBL/GenBank/DDBJ databases">
        <authorList>
            <person name="Tran Van P."/>
        </authorList>
    </citation>
    <scope>NUCLEOTIDE SEQUENCE</scope>
</reference>